<dbReference type="PROSITE" id="PS51450">
    <property type="entry name" value="LRR"/>
    <property type="match status" value="5"/>
</dbReference>
<accession>A0A9P6H3E8</accession>
<reference evidence="3 4" key="1">
    <citation type="journal article" date="2020" name="Genome Biol. Evol.">
        <title>Comparative genomics of strictly vertically transmitted, feminizing microsporidia endosymbionts of amphipod crustaceans.</title>
        <authorList>
            <person name="Cormier A."/>
            <person name="Chebbi M.A."/>
            <person name="Giraud I."/>
            <person name="Wattier R."/>
            <person name="Teixeira M."/>
            <person name="Gilbert C."/>
            <person name="Rigaud T."/>
            <person name="Cordaux R."/>
        </authorList>
    </citation>
    <scope>NUCLEOTIDE SEQUENCE [LARGE SCALE GENOMIC DNA]</scope>
    <source>
        <strain evidence="3 4">Ou3-Ou53</strain>
    </source>
</reference>
<dbReference type="InterPro" id="IPR001611">
    <property type="entry name" value="Leu-rich_rpt"/>
</dbReference>
<dbReference type="Pfam" id="PF12799">
    <property type="entry name" value="LRR_4"/>
    <property type="match status" value="2"/>
</dbReference>
<dbReference type="EMBL" id="SBJO01000007">
    <property type="protein sequence ID" value="KAF9764840.1"/>
    <property type="molecule type" value="Genomic_DNA"/>
</dbReference>
<dbReference type="SMART" id="SM00369">
    <property type="entry name" value="LRR_TYP"/>
    <property type="match status" value="4"/>
</dbReference>
<dbReference type="InterPro" id="IPR032675">
    <property type="entry name" value="LRR_dom_sf"/>
</dbReference>
<evidence type="ECO:0000313" key="4">
    <source>
        <dbReference type="Proteomes" id="UP000740883"/>
    </source>
</evidence>
<dbReference type="InterPro" id="IPR025875">
    <property type="entry name" value="Leu-rich_rpt_4"/>
</dbReference>
<keyword evidence="2" id="KW-0677">Repeat</keyword>
<dbReference type="SUPFAM" id="SSF52058">
    <property type="entry name" value="L domain-like"/>
    <property type="match status" value="1"/>
</dbReference>
<dbReference type="PANTHER" id="PTHR46652">
    <property type="entry name" value="LEUCINE-RICH REPEAT AND IQ DOMAIN-CONTAINING PROTEIN 1-RELATED"/>
    <property type="match status" value="1"/>
</dbReference>
<evidence type="ECO:0000256" key="1">
    <source>
        <dbReference type="ARBA" id="ARBA00022614"/>
    </source>
</evidence>
<organism evidence="3 4">
    <name type="scientific">Nosema granulosis</name>
    <dbReference type="NCBI Taxonomy" id="83296"/>
    <lineage>
        <taxon>Eukaryota</taxon>
        <taxon>Fungi</taxon>
        <taxon>Fungi incertae sedis</taxon>
        <taxon>Microsporidia</taxon>
        <taxon>Nosematidae</taxon>
        <taxon>Nosema</taxon>
    </lineage>
</organism>
<dbReference type="SMART" id="SM00365">
    <property type="entry name" value="LRR_SD22"/>
    <property type="match status" value="7"/>
</dbReference>
<dbReference type="InterPro" id="IPR050836">
    <property type="entry name" value="SDS22/Internalin_LRR"/>
</dbReference>
<dbReference type="OrthoDB" id="266138at2759"/>
<dbReference type="AlphaFoldDB" id="A0A9P6H3E8"/>
<keyword evidence="1" id="KW-0433">Leucine-rich repeat</keyword>
<dbReference type="InterPro" id="IPR003591">
    <property type="entry name" value="Leu-rich_rpt_typical-subtyp"/>
</dbReference>
<name>A0A9P6H3E8_9MICR</name>
<protein>
    <submittedName>
        <fullName evidence="3">Protein phosphatase 1 regulatory subunit 7</fullName>
    </submittedName>
</protein>
<sequence>MKEVILVHQKLSEIPRIDSDVTHVDLRRNDIKEIKFGRNTNLQYLDLSDNRIRKMESFENLPNLRILDMSYNLFENISLPPLKLKELYLICNDIYKIESLDLGDLEKLDLAVNNIEIIENLESCRGLKELYLGSNNIKEMGDLSFLTNLSILDLQNNKLEEIDCSLLPKSLTTLLVSDNRNLKNIKNLDDLENLKLLAIERTSVVNIVGDCVKFEIWK</sequence>
<comment type="caution">
    <text evidence="3">The sequence shown here is derived from an EMBL/GenBank/DDBJ whole genome shotgun (WGS) entry which is preliminary data.</text>
</comment>
<evidence type="ECO:0000313" key="3">
    <source>
        <dbReference type="EMBL" id="KAF9764840.1"/>
    </source>
</evidence>
<dbReference type="PANTHER" id="PTHR46652:SF3">
    <property type="entry name" value="LEUCINE-RICH REPEAT-CONTAINING PROTEIN 9"/>
    <property type="match status" value="1"/>
</dbReference>
<keyword evidence="4" id="KW-1185">Reference proteome</keyword>
<proteinExistence type="predicted"/>
<dbReference type="PRINTS" id="PR00019">
    <property type="entry name" value="LEURICHRPT"/>
</dbReference>
<dbReference type="Gene3D" id="3.80.10.10">
    <property type="entry name" value="Ribonuclease Inhibitor"/>
    <property type="match status" value="2"/>
</dbReference>
<evidence type="ECO:0000256" key="2">
    <source>
        <dbReference type="ARBA" id="ARBA00022737"/>
    </source>
</evidence>
<dbReference type="Proteomes" id="UP000740883">
    <property type="component" value="Unassembled WGS sequence"/>
</dbReference>
<gene>
    <name evidence="3" type="primary">PPP1R7</name>
    <name evidence="3" type="ORF">NGRA_0212</name>
</gene>